<gene>
    <name evidence="1" type="ORF">ABV298_28175</name>
</gene>
<name>A0AAU8FI36_9BACT</name>
<proteinExistence type="predicted"/>
<dbReference type="RefSeq" id="WP_353719467.1">
    <property type="nucleotide sequence ID" value="NZ_CP159289.1"/>
</dbReference>
<dbReference type="EMBL" id="CP159289">
    <property type="protein sequence ID" value="XCH24144.1"/>
    <property type="molecule type" value="Genomic_DNA"/>
</dbReference>
<accession>A0AAU8FI36</accession>
<evidence type="ECO:0000313" key="1">
    <source>
        <dbReference type="EMBL" id="XCH24144.1"/>
    </source>
</evidence>
<sequence length="125" mass="13212">MFIAQVYGSLPEVPNFCPARYSTFSTSGRFCSCMSSRMLATIVSIPSAFNSSASPSSVKRDTAITRLLSPASPTARMASLAILGPIFPPAPRIIMSPSMLFMSPISASDGLSHCSSKDSIPFIAI</sequence>
<reference evidence="1" key="1">
    <citation type="submission" date="2024-06" db="EMBL/GenBank/DDBJ databases">
        <title>Sequencing and assembly of the genome of Dyadobacter sp. strain 676, a symbiont of Cyamopsis tetragonoloba.</title>
        <authorList>
            <person name="Guro P."/>
            <person name="Sazanova A."/>
            <person name="Kuznetsova I."/>
            <person name="Belimov A."/>
            <person name="Safronova V."/>
        </authorList>
    </citation>
    <scope>NUCLEOTIDE SEQUENCE</scope>
    <source>
        <strain evidence="1">676</strain>
    </source>
</reference>
<dbReference type="AlphaFoldDB" id="A0AAU8FI36"/>
<protein>
    <submittedName>
        <fullName evidence="1">Uncharacterized protein</fullName>
    </submittedName>
</protein>
<organism evidence="1">
    <name type="scientific">Dyadobacter sp. 676</name>
    <dbReference type="NCBI Taxonomy" id="3088362"/>
    <lineage>
        <taxon>Bacteria</taxon>
        <taxon>Pseudomonadati</taxon>
        <taxon>Bacteroidota</taxon>
        <taxon>Cytophagia</taxon>
        <taxon>Cytophagales</taxon>
        <taxon>Spirosomataceae</taxon>
        <taxon>Dyadobacter</taxon>
    </lineage>
</organism>